<dbReference type="NCBIfam" id="TIGR02595">
    <property type="entry name" value="PEP_CTERM"/>
    <property type="match status" value="1"/>
</dbReference>
<evidence type="ECO:0000313" key="5">
    <source>
        <dbReference type="EMBL" id="MCP2732645.1"/>
    </source>
</evidence>
<dbReference type="SUPFAM" id="SSF49785">
    <property type="entry name" value="Galactose-binding domain-like"/>
    <property type="match status" value="1"/>
</dbReference>
<dbReference type="Gene3D" id="2.60.120.260">
    <property type="entry name" value="Galactose-binding domain-like"/>
    <property type="match status" value="1"/>
</dbReference>
<dbReference type="PROSITE" id="PS51829">
    <property type="entry name" value="P_HOMO_B"/>
    <property type="match status" value="1"/>
</dbReference>
<evidence type="ECO:0000259" key="4">
    <source>
        <dbReference type="PROSITE" id="PS51829"/>
    </source>
</evidence>
<accession>A0AAE3KQM6</accession>
<evidence type="ECO:0000256" key="3">
    <source>
        <dbReference type="SAM" id="SignalP"/>
    </source>
</evidence>
<reference evidence="5" key="1">
    <citation type="submission" date="2022-06" db="EMBL/GenBank/DDBJ databases">
        <title>New cyanobacteria of genus Symplocastrum in benthos of Lake Baikal.</title>
        <authorList>
            <person name="Sorokovikova E."/>
            <person name="Tikhonova I."/>
            <person name="Krasnopeev A."/>
            <person name="Evseev P."/>
            <person name="Gladkikh A."/>
            <person name="Belykh O."/>
        </authorList>
    </citation>
    <scope>NUCLEOTIDE SEQUENCE</scope>
    <source>
        <strain evidence="5">BBK-W-15</strain>
    </source>
</reference>
<name>A0AAE3KQM6_9CYAN</name>
<feature type="chain" id="PRO_5042046408" evidence="3">
    <location>
        <begin position="32"/>
        <end position="234"/>
    </location>
</feature>
<evidence type="ECO:0000256" key="2">
    <source>
        <dbReference type="ARBA" id="ARBA00022801"/>
    </source>
</evidence>
<keyword evidence="3" id="KW-0732">Signal</keyword>
<keyword evidence="6" id="KW-1185">Reference proteome</keyword>
<keyword evidence="1" id="KW-0645">Protease</keyword>
<sequence>MSTSTLLKSLSIAAAGTAAFIALGSTGSAQALTINYSGSGFSIPDGNPTGVSSNIVVSDNLNISDITVTLNNLNHTWIGDLVATLTNVTTNTTVSLFNRVGRVGSGIGDSSNFGGTYSFNSAFTGNLWTTAAGLNGSQNIPSGNYFPTGANSAAIASPSLTAFNGELSQGTWQLRISDNAGGDTGPLGSWNLSVTGQPVPEPGSVLGLLAMGAMGAGSTLMRKKGQKSEDNHLN</sequence>
<evidence type="ECO:0000313" key="6">
    <source>
        <dbReference type="Proteomes" id="UP001204953"/>
    </source>
</evidence>
<gene>
    <name evidence="5" type="ORF">NJ959_29885</name>
</gene>
<dbReference type="AlphaFoldDB" id="A0AAE3KQM6"/>
<protein>
    <submittedName>
        <fullName evidence="5">Proprotein convertase P-domain-containing protein</fullName>
    </submittedName>
</protein>
<dbReference type="InterPro" id="IPR002884">
    <property type="entry name" value="P_dom"/>
</dbReference>
<dbReference type="Pfam" id="PF01483">
    <property type="entry name" value="P_proprotein"/>
    <property type="match status" value="1"/>
</dbReference>
<dbReference type="InterPro" id="IPR008979">
    <property type="entry name" value="Galactose-bd-like_sf"/>
</dbReference>
<feature type="signal peptide" evidence="3">
    <location>
        <begin position="1"/>
        <end position="31"/>
    </location>
</feature>
<dbReference type="RefSeq" id="WP_254015349.1">
    <property type="nucleotide sequence ID" value="NZ_JAMZMM010000712.1"/>
</dbReference>
<proteinExistence type="predicted"/>
<dbReference type="GO" id="GO:0006508">
    <property type="term" value="P:proteolysis"/>
    <property type="evidence" value="ECO:0007669"/>
    <property type="project" value="UniProtKB-KW"/>
</dbReference>
<organism evidence="5 6">
    <name type="scientific">Limnofasciculus baicalensis BBK-W-15</name>
    <dbReference type="NCBI Taxonomy" id="2699891"/>
    <lineage>
        <taxon>Bacteria</taxon>
        <taxon>Bacillati</taxon>
        <taxon>Cyanobacteriota</taxon>
        <taxon>Cyanophyceae</taxon>
        <taxon>Coleofasciculales</taxon>
        <taxon>Coleofasciculaceae</taxon>
        <taxon>Limnofasciculus</taxon>
        <taxon>Limnofasciculus baicalensis</taxon>
    </lineage>
</organism>
<dbReference type="GO" id="GO:0004252">
    <property type="term" value="F:serine-type endopeptidase activity"/>
    <property type="evidence" value="ECO:0007669"/>
    <property type="project" value="InterPro"/>
</dbReference>
<feature type="domain" description="P/Homo B" evidence="4">
    <location>
        <begin position="27"/>
        <end position="200"/>
    </location>
</feature>
<dbReference type="Proteomes" id="UP001204953">
    <property type="component" value="Unassembled WGS sequence"/>
</dbReference>
<dbReference type="EMBL" id="JAMZMM010000712">
    <property type="protein sequence ID" value="MCP2732645.1"/>
    <property type="molecule type" value="Genomic_DNA"/>
</dbReference>
<dbReference type="Pfam" id="PF07589">
    <property type="entry name" value="PEP-CTERM"/>
    <property type="match status" value="1"/>
</dbReference>
<comment type="caution">
    <text evidence="5">The sequence shown here is derived from an EMBL/GenBank/DDBJ whole genome shotgun (WGS) entry which is preliminary data.</text>
</comment>
<keyword evidence="2" id="KW-0378">Hydrolase</keyword>
<dbReference type="InterPro" id="IPR013424">
    <property type="entry name" value="Ice-binding_C"/>
</dbReference>
<evidence type="ECO:0000256" key="1">
    <source>
        <dbReference type="ARBA" id="ARBA00022670"/>
    </source>
</evidence>